<organism evidence="3 4">
    <name type="scientific">Natronomicrosphaera hydrolytica</name>
    <dbReference type="NCBI Taxonomy" id="3242702"/>
    <lineage>
        <taxon>Bacteria</taxon>
        <taxon>Pseudomonadati</taxon>
        <taxon>Planctomycetota</taxon>
        <taxon>Phycisphaerae</taxon>
        <taxon>Phycisphaerales</taxon>
        <taxon>Phycisphaeraceae</taxon>
        <taxon>Natronomicrosphaera</taxon>
    </lineage>
</organism>
<protein>
    <recommendedName>
        <fullName evidence="5">VWFA domain-containing protein</fullName>
    </recommendedName>
</protein>
<feature type="region of interest" description="Disordered" evidence="1">
    <location>
        <begin position="1"/>
        <end position="25"/>
    </location>
</feature>
<dbReference type="InterPro" id="IPR036465">
    <property type="entry name" value="vWFA_dom_sf"/>
</dbReference>
<reference evidence="3 4" key="1">
    <citation type="submission" date="2024-08" db="EMBL/GenBank/DDBJ databases">
        <title>Whole-genome sequencing of halo(alkali)philic microorganisms from hypersaline lakes.</title>
        <authorList>
            <person name="Sorokin D.Y."/>
            <person name="Merkel A.Y."/>
            <person name="Messina E."/>
            <person name="Yakimov M."/>
        </authorList>
    </citation>
    <scope>NUCLEOTIDE SEQUENCE [LARGE SCALE GENOMIC DNA]</scope>
    <source>
        <strain evidence="3 4">AB-hyl4</strain>
    </source>
</reference>
<gene>
    <name evidence="3" type="ORF">ACERK3_03435</name>
</gene>
<keyword evidence="2" id="KW-1133">Transmembrane helix</keyword>
<feature type="compositionally biased region" description="Basic and acidic residues" evidence="1">
    <location>
        <begin position="96"/>
        <end position="113"/>
    </location>
</feature>
<feature type="transmembrane region" description="Helical" evidence="2">
    <location>
        <begin position="40"/>
        <end position="62"/>
    </location>
</feature>
<accession>A0ABV4U3C4</accession>
<name>A0ABV4U3C4_9BACT</name>
<dbReference type="CDD" id="cd00198">
    <property type="entry name" value="vWFA"/>
    <property type="match status" value="1"/>
</dbReference>
<dbReference type="SUPFAM" id="SSF53300">
    <property type="entry name" value="vWA-like"/>
    <property type="match status" value="1"/>
</dbReference>
<keyword evidence="2" id="KW-0472">Membrane</keyword>
<evidence type="ECO:0000313" key="3">
    <source>
        <dbReference type="EMBL" id="MFA9477344.1"/>
    </source>
</evidence>
<comment type="caution">
    <text evidence="3">The sequence shown here is derived from an EMBL/GenBank/DDBJ whole genome shotgun (WGS) entry which is preliminary data.</text>
</comment>
<dbReference type="EMBL" id="JBGUBD010000002">
    <property type="protein sequence ID" value="MFA9477344.1"/>
    <property type="molecule type" value="Genomic_DNA"/>
</dbReference>
<dbReference type="RefSeq" id="WP_425344269.1">
    <property type="nucleotide sequence ID" value="NZ_JBGUBD010000002.1"/>
</dbReference>
<evidence type="ECO:0000313" key="4">
    <source>
        <dbReference type="Proteomes" id="UP001575105"/>
    </source>
</evidence>
<proteinExistence type="predicted"/>
<evidence type="ECO:0000256" key="1">
    <source>
        <dbReference type="SAM" id="MobiDB-lite"/>
    </source>
</evidence>
<feature type="region of interest" description="Disordered" evidence="1">
    <location>
        <begin position="89"/>
        <end position="120"/>
    </location>
</feature>
<keyword evidence="4" id="KW-1185">Reference proteome</keyword>
<sequence length="338" mass="37394">MMPMSLADPQPPHPPTSSESTSQDEHVAVGEEFNNVMMVMLPWGIALLFHAGLILIAAFVAWSTIVAPDEDEVIIPVMRFSEQVTEPLELDADDRLEDRRTEREVTRPDRDDQADASNLDATVDTADTLVGLDAADDSPFATTTTSADQFQTEMFGVEGNARRLVFCIDASGSLIDTFPYIINELIQSIRQLSEQQQFTVIFFQGDRVVEVPPPGLRRATNDNKQAVIDWINPSGARNVTPGGRSNPSNAIREAMRHRPDLIYLLSDNITGAGRFEISQSALLQEIERANVANTAINTIQFVYPDPLTLHGFTATMQLIADRSQGIHRFVSAEELSLR</sequence>
<evidence type="ECO:0000256" key="2">
    <source>
        <dbReference type="SAM" id="Phobius"/>
    </source>
</evidence>
<evidence type="ECO:0008006" key="5">
    <source>
        <dbReference type="Google" id="ProtNLM"/>
    </source>
</evidence>
<dbReference type="Proteomes" id="UP001575105">
    <property type="component" value="Unassembled WGS sequence"/>
</dbReference>
<keyword evidence="2" id="KW-0812">Transmembrane</keyword>
<dbReference type="Gene3D" id="3.40.50.410">
    <property type="entry name" value="von Willebrand factor, type A domain"/>
    <property type="match status" value="1"/>
</dbReference>